<dbReference type="GO" id="GO:0006887">
    <property type="term" value="P:exocytosis"/>
    <property type="evidence" value="ECO:0007669"/>
    <property type="project" value="UniProtKB-KW"/>
</dbReference>
<keyword evidence="9 11" id="KW-0560">Oxidoreductase</keyword>
<evidence type="ECO:0000256" key="3">
    <source>
        <dbReference type="ARBA" id="ARBA00005176"/>
    </source>
</evidence>
<dbReference type="SUPFAM" id="SSF53720">
    <property type="entry name" value="ALDH-like"/>
    <property type="match status" value="1"/>
</dbReference>
<feature type="domain" description="C2" evidence="13">
    <location>
        <begin position="1515"/>
        <end position="1648"/>
    </location>
</feature>
<evidence type="ECO:0000256" key="1">
    <source>
        <dbReference type="ARBA" id="ARBA00004496"/>
    </source>
</evidence>
<gene>
    <name evidence="16" type="primary">CSON012352</name>
</gene>
<dbReference type="InterPro" id="IPR014770">
    <property type="entry name" value="Munc13_1"/>
</dbReference>
<evidence type="ECO:0000256" key="9">
    <source>
        <dbReference type="ARBA" id="ARBA00023002"/>
    </source>
</evidence>
<dbReference type="PROSITE" id="PS51258">
    <property type="entry name" value="MHD1"/>
    <property type="match status" value="1"/>
</dbReference>
<evidence type="ECO:0000256" key="11">
    <source>
        <dbReference type="RuleBase" id="RU003345"/>
    </source>
</evidence>
<dbReference type="InterPro" id="IPR016161">
    <property type="entry name" value="Ald_DH/histidinol_DH"/>
</dbReference>
<proteinExistence type="inferred from homology"/>
<dbReference type="InterPro" id="IPR016162">
    <property type="entry name" value="Ald_DH_N"/>
</dbReference>
<keyword evidence="8" id="KW-0967">Endosome</keyword>
<dbReference type="PROSITE" id="PS51259">
    <property type="entry name" value="MHD2"/>
    <property type="match status" value="1"/>
</dbReference>
<evidence type="ECO:0000259" key="15">
    <source>
        <dbReference type="PROSITE" id="PS51259"/>
    </source>
</evidence>
<dbReference type="SMART" id="SM00239">
    <property type="entry name" value="C2"/>
    <property type="match status" value="2"/>
</dbReference>
<dbReference type="InterPro" id="IPR016163">
    <property type="entry name" value="Ald_DH_C"/>
</dbReference>
<evidence type="ECO:0000256" key="7">
    <source>
        <dbReference type="ARBA" id="ARBA00022490"/>
    </source>
</evidence>
<dbReference type="PANTHER" id="PTHR45999:SF2">
    <property type="entry name" value="PROTEIN UNC-13 HOMOLOG 4B"/>
    <property type="match status" value="1"/>
</dbReference>
<dbReference type="GO" id="GO:0099503">
    <property type="term" value="C:secretory vesicle"/>
    <property type="evidence" value="ECO:0007669"/>
    <property type="project" value="TreeGrafter"/>
</dbReference>
<dbReference type="InterPro" id="IPR014772">
    <property type="entry name" value="Munc13_dom-2"/>
</dbReference>
<dbReference type="VEuPathDB" id="VectorBase:CSON012352"/>
<dbReference type="InterPro" id="IPR015590">
    <property type="entry name" value="Aldehyde_DH_dom"/>
</dbReference>
<feature type="domain" description="MHD2" evidence="15">
    <location>
        <begin position="1395"/>
        <end position="1505"/>
    </location>
</feature>
<dbReference type="GO" id="GO:0005770">
    <property type="term" value="C:late endosome"/>
    <property type="evidence" value="ECO:0007669"/>
    <property type="project" value="UniProtKB-SubCell"/>
</dbReference>
<dbReference type="Gene3D" id="3.40.605.10">
    <property type="entry name" value="Aldehyde Dehydrogenase, Chain A, domain 1"/>
    <property type="match status" value="1"/>
</dbReference>
<dbReference type="Pfam" id="PF00168">
    <property type="entry name" value="C2"/>
    <property type="match status" value="2"/>
</dbReference>
<evidence type="ECO:0000256" key="10">
    <source>
        <dbReference type="PROSITE-ProRule" id="PRU10007"/>
    </source>
</evidence>
<keyword evidence="6" id="KW-0268">Exocytosis</keyword>
<dbReference type="FunFam" id="3.40.309.10:FF:000004">
    <property type="entry name" value="Succinate-semialdehyde dehydrogenase I"/>
    <property type="match status" value="1"/>
</dbReference>
<evidence type="ECO:0000259" key="14">
    <source>
        <dbReference type="PROSITE" id="PS51258"/>
    </source>
</evidence>
<dbReference type="Pfam" id="PF00171">
    <property type="entry name" value="Aldedh"/>
    <property type="match status" value="1"/>
</dbReference>
<dbReference type="PANTHER" id="PTHR45999">
    <property type="entry name" value="UNC-13-4A, ISOFORM B"/>
    <property type="match status" value="1"/>
</dbReference>
<dbReference type="CDD" id="cd07103">
    <property type="entry name" value="ALDH_F5_SSADH_GabD"/>
    <property type="match status" value="1"/>
</dbReference>
<organism evidence="16">
    <name type="scientific">Culicoides sonorensis</name>
    <name type="common">Biting midge</name>
    <dbReference type="NCBI Taxonomy" id="179676"/>
    <lineage>
        <taxon>Eukaryota</taxon>
        <taxon>Metazoa</taxon>
        <taxon>Ecdysozoa</taxon>
        <taxon>Arthropoda</taxon>
        <taxon>Hexapoda</taxon>
        <taxon>Insecta</taxon>
        <taxon>Pterygota</taxon>
        <taxon>Neoptera</taxon>
        <taxon>Endopterygota</taxon>
        <taxon>Diptera</taxon>
        <taxon>Nematocera</taxon>
        <taxon>Chironomoidea</taxon>
        <taxon>Ceratopogonidae</taxon>
        <taxon>Ceratopogoninae</taxon>
        <taxon>Culicoides</taxon>
        <taxon>Monoculicoides</taxon>
    </lineage>
</organism>
<dbReference type="InterPro" id="IPR000008">
    <property type="entry name" value="C2_dom"/>
</dbReference>
<name>A0A336M5C1_CULSO</name>
<dbReference type="FunFam" id="3.40.605.10:FF:000005">
    <property type="entry name" value="Succinate-semialdehyde dehydrogenase I"/>
    <property type="match status" value="1"/>
</dbReference>
<comment type="pathway">
    <text evidence="3">Amino-acid degradation; 4-aminobutanoate degradation.</text>
</comment>
<dbReference type="SUPFAM" id="SSF49562">
    <property type="entry name" value="C2 domain (Calcium/lipid-binding domain, CaLB)"/>
    <property type="match status" value="2"/>
</dbReference>
<dbReference type="PROSITE" id="PS50004">
    <property type="entry name" value="C2"/>
    <property type="match status" value="2"/>
</dbReference>
<keyword evidence="7" id="KW-0963">Cytoplasm</keyword>
<dbReference type="Gene3D" id="2.60.40.150">
    <property type="entry name" value="C2 domain"/>
    <property type="match status" value="2"/>
</dbReference>
<dbReference type="PROSITE" id="PS00687">
    <property type="entry name" value="ALDEHYDE_DEHYDR_GLU"/>
    <property type="match status" value="1"/>
</dbReference>
<reference evidence="16" key="1">
    <citation type="submission" date="2018-07" db="EMBL/GenBank/DDBJ databases">
        <authorList>
            <person name="Quirk P.G."/>
            <person name="Krulwich T.A."/>
        </authorList>
    </citation>
    <scope>NUCLEOTIDE SEQUENCE</scope>
</reference>
<dbReference type="EMBL" id="UFQT01000578">
    <property type="protein sequence ID" value="SSX25445.1"/>
    <property type="molecule type" value="Genomic_DNA"/>
</dbReference>
<dbReference type="Gene3D" id="3.40.309.10">
    <property type="entry name" value="Aldehyde Dehydrogenase, Chain A, domain 2"/>
    <property type="match status" value="1"/>
</dbReference>
<evidence type="ECO:0000313" key="16">
    <source>
        <dbReference type="EMBL" id="SSX25445.1"/>
    </source>
</evidence>
<evidence type="ECO:0000256" key="2">
    <source>
        <dbReference type="ARBA" id="ARBA00004603"/>
    </source>
</evidence>
<comment type="subcellular location">
    <subcellularLocation>
        <location evidence="1">Cytoplasm</location>
    </subcellularLocation>
    <subcellularLocation>
        <location evidence="2">Late endosome</location>
    </subcellularLocation>
</comment>
<sequence length="1691" mass="191124">MFRLNSLLILNGTINHGKRLNLGSGMRSFSKLVLDKGFVNGEWVTAGSKKTFEVFNPATEQVVGHCADMDRNDTEKAIDAAFNTFHTKEWQNSTAKERSGLLKKWFNLLEQNKDEIAKIMTAESGKPITESLGEVAYGNSFVEWFAEEARRIYGEIVPSPVAFRKLMMTRQPIGVAGLITPWNFPHAMITRKAAAAIAAGCTVVIKPAEDTPLTALALAKLAEDAGFPKGVLNVVTSSRQHAAEVGNLLCTSKKVAGISFTGSTDVGKLLYKQCSVGIKRIGLELGGNAPFIVFDNADLNKAVTGAMTSKFRNCGQTCVSANRFLIQEGVYDEFVERVTTAVKNLKIGDGKNNGIQIGPLINKAQLHKVADFVEDAKSKGGHILYGGRPLPELGSLFYEPTIITNTKPDMKVYSEEVFGPVISIIKFKTEEEALQIANSTDRGLAGYFYSENLNQVFRVAKALEVGMIGINEGLISCTEAAFGGIKESGVGREGSKHGIDDYSKKQIQDLDGGFFERFGSLLQQAESKHEEVVLAAAPHQPETQAEHLNDGGDSGVEITADSESEEDEQQKAEKSFDFIEDVVGWNLPQERAGSVIDTSEIKKNQHRRLSFISTVHELRRHQRFVNRFRGIKKEELDLQASIIICSMTLEELYEEIIFETLHNIGREDEDLGDEVLFRYLQDCFKFPPEKHEMILDQARNKEAPEIRLNVEVIEAKDLKSMDPNGLSDPFVTLYIESNPSHRYNTSVKSETLTPKWEEHFSLPISEDPNNENLIIEVYDFDPAETVREKVAKVLDVKGAKGVRKLLKEIAVTSYAGSHKNELIGKTYIPLKTIPASGLVMWYSLDKKGKKKRTGLVKIRINFSSEKNTQVAMQEHRHLLKILLLHELETSQVAKYWWSGKFSSEGETILTQHAAQSGLTQSDLALSRWSVFCEVHSDHPLAFSLFDGLLDKIVRTIQSRASEEEVRIFWESTKKLLPSCMNTIRRIRKSASGDKNTIRMVAEALSIISKVAMIVPPEGFDLFPANLYGWLPKSDTIGWDIRSTLTDAVRVGAEDWFLHITEQNPSNYETNEERLQHLVKIIQLVRSDLQRSIEYYDKIFKEIIHFQYTKELYNVYESLLADMIEPEVLDVCRSLKRIHLQDDQSPVHVDNREINMGTTLFELYLVLKRFVVLGTGLTQTPEDYKISNYYQWFTAGVSHWLDISLYKAMTRIKKAIELDTLSPMDESLKMSSSAVDTLSIFHQIKVFWQQLGWPDIEGSYMFVGKIVDDICQCCVFYANKMAERVESLGNVTTVYEKKFEVTREWCLAINNIDYIRQNLTAFVKELGVDDIIQRMSDYKSPAEAERCAATLRNVAENAIDTEKNKILELIETVAKKMSPQMKKFLLEGAEVLHEDSNSMDRLMLYMEESLTTLNAELNETNFQRILDAIWLELSIILLELVQTNLDKRRPPSFFQNLLKTLRLMTTSFKIPGSDAATDAADIQVLQQVTKLLELHGLETADLVHQYYKERVEEQKTINEPNMGVLTIQVYFNQNTLELEIMNARNLRPMDSSGTSDSYVRVNFIPEEKFTTVTKPKTNVQKSTLFPLYDEKFSVPLTPEQRAMSDAIIVFCVKETDMFGVSHRYNAECYLTFNEITDITGDVGKVQQILLPLTKPTKTAILESDCLRALELRQGDKQAKEFIKKLKQKINEK</sequence>
<dbReference type="InterPro" id="IPR052095">
    <property type="entry name" value="UNC-13_domain"/>
</dbReference>
<dbReference type="InterPro" id="IPR029510">
    <property type="entry name" value="Ald_DH_CS_GLU"/>
</dbReference>
<feature type="domain" description="C2" evidence="13">
    <location>
        <begin position="689"/>
        <end position="843"/>
    </location>
</feature>
<dbReference type="PRINTS" id="PR00360">
    <property type="entry name" value="C2DOMAIN"/>
</dbReference>
<protein>
    <submittedName>
        <fullName evidence="16">CSON012352 protein</fullName>
    </submittedName>
</protein>
<evidence type="ECO:0000256" key="5">
    <source>
        <dbReference type="ARBA" id="ARBA00009986"/>
    </source>
</evidence>
<evidence type="ECO:0000256" key="4">
    <source>
        <dbReference type="ARBA" id="ARBA00005823"/>
    </source>
</evidence>
<comment type="similarity">
    <text evidence="5 11">Belongs to the aldehyde dehydrogenase family.</text>
</comment>
<evidence type="ECO:0000256" key="8">
    <source>
        <dbReference type="ARBA" id="ARBA00022753"/>
    </source>
</evidence>
<evidence type="ECO:0000256" key="6">
    <source>
        <dbReference type="ARBA" id="ARBA00022483"/>
    </source>
</evidence>
<comment type="similarity">
    <text evidence="4">Belongs to the unc-13 family.</text>
</comment>
<feature type="domain" description="MHD1" evidence="14">
    <location>
        <begin position="1160"/>
        <end position="1280"/>
    </location>
</feature>
<accession>A0A336M5C1</accession>
<dbReference type="InterPro" id="IPR035892">
    <property type="entry name" value="C2_domain_sf"/>
</dbReference>
<evidence type="ECO:0000256" key="12">
    <source>
        <dbReference type="SAM" id="MobiDB-lite"/>
    </source>
</evidence>
<dbReference type="Gene3D" id="1.10.357.50">
    <property type="match status" value="1"/>
</dbReference>
<feature type="active site" evidence="10">
    <location>
        <position position="284"/>
    </location>
</feature>
<feature type="region of interest" description="Disordered" evidence="12">
    <location>
        <begin position="541"/>
        <end position="572"/>
    </location>
</feature>
<evidence type="ECO:0000259" key="13">
    <source>
        <dbReference type="PROSITE" id="PS50004"/>
    </source>
</evidence>
<dbReference type="GO" id="GO:0016620">
    <property type="term" value="F:oxidoreductase activity, acting on the aldehyde or oxo group of donors, NAD or NADP as acceptor"/>
    <property type="evidence" value="ECO:0007669"/>
    <property type="project" value="InterPro"/>
</dbReference>